<dbReference type="PANTHER" id="PTHR13800:SF1">
    <property type="entry name" value="TRANSIENT RECEPTOR POTENTIAL CATION CHANNEL TRPM"/>
    <property type="match status" value="1"/>
</dbReference>
<dbReference type="GO" id="GO:0030001">
    <property type="term" value="P:metal ion transport"/>
    <property type="evidence" value="ECO:0007669"/>
    <property type="project" value="TreeGrafter"/>
</dbReference>
<organism evidence="2 3">
    <name type="scientific">Rotaria magnacalcarata</name>
    <dbReference type="NCBI Taxonomy" id="392030"/>
    <lineage>
        <taxon>Eukaryota</taxon>
        <taxon>Metazoa</taxon>
        <taxon>Spiralia</taxon>
        <taxon>Gnathifera</taxon>
        <taxon>Rotifera</taxon>
        <taxon>Eurotatoria</taxon>
        <taxon>Bdelloidea</taxon>
        <taxon>Philodinida</taxon>
        <taxon>Philodinidae</taxon>
        <taxon>Rotaria</taxon>
    </lineage>
</organism>
<feature type="non-terminal residue" evidence="2">
    <location>
        <position position="1"/>
    </location>
</feature>
<proteinExistence type="predicted"/>
<dbReference type="Proteomes" id="UP000676336">
    <property type="component" value="Unassembled WGS sequence"/>
</dbReference>
<dbReference type="EMBL" id="CAJOBI010341227">
    <property type="protein sequence ID" value="CAF5213181.1"/>
    <property type="molecule type" value="Genomic_DNA"/>
</dbReference>
<reference evidence="2" key="1">
    <citation type="submission" date="2021-02" db="EMBL/GenBank/DDBJ databases">
        <authorList>
            <person name="Nowell W R."/>
        </authorList>
    </citation>
    <scope>NUCLEOTIDE SEQUENCE</scope>
</reference>
<evidence type="ECO:0000313" key="2">
    <source>
        <dbReference type="EMBL" id="CAF5213181.1"/>
    </source>
</evidence>
<gene>
    <name evidence="2" type="ORF">SMN809_LOCUS78952</name>
</gene>
<feature type="domain" description="TRPM SLOG" evidence="1">
    <location>
        <begin position="2"/>
        <end position="95"/>
    </location>
</feature>
<dbReference type="InterPro" id="IPR041491">
    <property type="entry name" value="TRPM_SLOG"/>
</dbReference>
<dbReference type="InterPro" id="IPR050927">
    <property type="entry name" value="TRPM"/>
</dbReference>
<dbReference type="GO" id="GO:0005261">
    <property type="term" value="F:monoatomic cation channel activity"/>
    <property type="evidence" value="ECO:0007669"/>
    <property type="project" value="TreeGrafter"/>
</dbReference>
<protein>
    <recommendedName>
        <fullName evidence="1">TRPM SLOG domain-containing protein</fullName>
    </recommendedName>
</protein>
<dbReference type="AlphaFoldDB" id="A0A8S3J5D6"/>
<evidence type="ECO:0000313" key="3">
    <source>
        <dbReference type="Proteomes" id="UP000676336"/>
    </source>
</evidence>
<dbReference type="GO" id="GO:0005886">
    <property type="term" value="C:plasma membrane"/>
    <property type="evidence" value="ECO:0007669"/>
    <property type="project" value="TreeGrafter"/>
</dbReference>
<comment type="caution">
    <text evidence="2">The sequence shown here is derived from an EMBL/GenBank/DDBJ whole genome shotgun (WGS) entry which is preliminary data.</text>
</comment>
<evidence type="ECO:0000259" key="1">
    <source>
        <dbReference type="Pfam" id="PF18139"/>
    </source>
</evidence>
<sequence length="134" mass="14875">MNRGIMKLVGEIVQTNPNRSRPIHLIGIATWGCVSGFHQLDVHGANVHYVKPRAEERGQASLEPNHTEFIFVDDGSERKYGREITFRANLEQLISGDFFAARFTPALSSSLQPLPGTTSLRAEPTGRILTLFLS</sequence>
<dbReference type="PANTHER" id="PTHR13800">
    <property type="entry name" value="TRANSIENT RECEPTOR POTENTIAL CATION CHANNEL, SUBFAMILY M, MEMBER 6"/>
    <property type="match status" value="1"/>
</dbReference>
<dbReference type="Pfam" id="PF18139">
    <property type="entry name" value="LSDAT_euk"/>
    <property type="match status" value="1"/>
</dbReference>
<accession>A0A8S3J5D6</accession>
<name>A0A8S3J5D6_9BILA</name>